<protein>
    <recommendedName>
        <fullName evidence="2">site-specific DNA-methyltransferase (adenine-specific)</fullName>
        <ecNumber evidence="2">2.1.1.72</ecNumber>
    </recommendedName>
</protein>
<evidence type="ECO:0000256" key="8">
    <source>
        <dbReference type="ARBA" id="ARBA00047942"/>
    </source>
</evidence>
<dbReference type="AlphaFoldDB" id="A0A918EV88"/>
<keyword evidence="6" id="KW-0680">Restriction system</keyword>
<dbReference type="InterPro" id="IPR051537">
    <property type="entry name" value="DNA_Adenine_Mtase"/>
</dbReference>
<reference evidence="11" key="2">
    <citation type="submission" date="2020-09" db="EMBL/GenBank/DDBJ databases">
        <authorList>
            <person name="Sun Q."/>
            <person name="Ohkuma M."/>
        </authorList>
    </citation>
    <scope>NUCLEOTIDE SEQUENCE</scope>
    <source>
        <strain evidence="11">JCM 4403</strain>
    </source>
</reference>
<name>A0A918EV88_9ACTN</name>
<evidence type="ECO:0000256" key="6">
    <source>
        <dbReference type="ARBA" id="ARBA00022747"/>
    </source>
</evidence>
<dbReference type="GO" id="GO:0008170">
    <property type="term" value="F:N-methyltransferase activity"/>
    <property type="evidence" value="ECO:0007669"/>
    <property type="project" value="InterPro"/>
</dbReference>
<feature type="domain" description="DNA methylase adenine-specific" evidence="10">
    <location>
        <begin position="600"/>
        <end position="865"/>
    </location>
</feature>
<reference evidence="11" key="1">
    <citation type="journal article" date="2014" name="Int. J. Syst. Evol. Microbiol.">
        <title>Complete genome sequence of Corynebacterium casei LMG S-19264T (=DSM 44701T), isolated from a smear-ripened cheese.</title>
        <authorList>
            <consortium name="US DOE Joint Genome Institute (JGI-PGF)"/>
            <person name="Walter F."/>
            <person name="Albersmeier A."/>
            <person name="Kalinowski J."/>
            <person name="Ruckert C."/>
        </authorList>
    </citation>
    <scope>NUCLEOTIDE SEQUENCE</scope>
    <source>
        <strain evidence="11">JCM 4403</strain>
    </source>
</reference>
<accession>A0A918EV88</accession>
<evidence type="ECO:0000256" key="9">
    <source>
        <dbReference type="SAM" id="MobiDB-lite"/>
    </source>
</evidence>
<evidence type="ECO:0000313" key="12">
    <source>
        <dbReference type="Proteomes" id="UP000656732"/>
    </source>
</evidence>
<keyword evidence="5" id="KW-0949">S-adenosyl-L-methionine</keyword>
<gene>
    <name evidence="11" type="ORF">GCM10010280_11620</name>
</gene>
<evidence type="ECO:0000256" key="5">
    <source>
        <dbReference type="ARBA" id="ARBA00022691"/>
    </source>
</evidence>
<comment type="catalytic activity">
    <reaction evidence="8">
        <text>a 2'-deoxyadenosine in DNA + S-adenosyl-L-methionine = an N(6)-methyl-2'-deoxyadenosine in DNA + S-adenosyl-L-homocysteine + H(+)</text>
        <dbReference type="Rhea" id="RHEA:15197"/>
        <dbReference type="Rhea" id="RHEA-COMP:12418"/>
        <dbReference type="Rhea" id="RHEA-COMP:12419"/>
        <dbReference type="ChEBI" id="CHEBI:15378"/>
        <dbReference type="ChEBI" id="CHEBI:57856"/>
        <dbReference type="ChEBI" id="CHEBI:59789"/>
        <dbReference type="ChEBI" id="CHEBI:90615"/>
        <dbReference type="ChEBI" id="CHEBI:90616"/>
        <dbReference type="EC" id="2.1.1.72"/>
    </reaction>
</comment>
<dbReference type="InterPro" id="IPR029063">
    <property type="entry name" value="SAM-dependent_MTases_sf"/>
</dbReference>
<dbReference type="GO" id="GO:0003677">
    <property type="term" value="F:DNA binding"/>
    <property type="evidence" value="ECO:0007669"/>
    <property type="project" value="UniProtKB-KW"/>
</dbReference>
<evidence type="ECO:0000259" key="10">
    <source>
        <dbReference type="Pfam" id="PF02384"/>
    </source>
</evidence>
<keyword evidence="7" id="KW-0238">DNA-binding</keyword>
<dbReference type="InterPro" id="IPR038333">
    <property type="entry name" value="T1MK-like_N_sf"/>
</dbReference>
<dbReference type="InterPro" id="IPR003356">
    <property type="entry name" value="DNA_methylase_A-5"/>
</dbReference>
<evidence type="ECO:0000256" key="1">
    <source>
        <dbReference type="ARBA" id="ARBA00006594"/>
    </source>
</evidence>
<dbReference type="GO" id="GO:0009007">
    <property type="term" value="F:site-specific DNA-methyltransferase (adenine-specific) activity"/>
    <property type="evidence" value="ECO:0007669"/>
    <property type="project" value="UniProtKB-EC"/>
</dbReference>
<dbReference type="PANTHER" id="PTHR42933:SF4">
    <property type="entry name" value="TYPE I RESTRICTION ENZYME ECOKI METHYLASE SUBUNIT"/>
    <property type="match status" value="1"/>
</dbReference>
<keyword evidence="3" id="KW-0489">Methyltransferase</keyword>
<evidence type="ECO:0000256" key="2">
    <source>
        <dbReference type="ARBA" id="ARBA00011900"/>
    </source>
</evidence>
<evidence type="ECO:0000256" key="7">
    <source>
        <dbReference type="ARBA" id="ARBA00023125"/>
    </source>
</evidence>
<sequence>MRAGLPSGWTEVPLGELLREPLAAGRSGQAVPGGVPVLRLSALRSATADLAESREGPWASAAEAEAADRLIRPGDILMSRNGGPGAPIGRAALVRETTGPTTYPGTMVRVRVHERLIDPEYLVFAWASGAVRRQIESSVRQGAGMGHIAARDLERVRLPLPPRSEQERIKTSLAFWFARVDEEEAAVRDILRQVEDLRALVIDRDAFGRTTNGPHADSESSGGAHRAPLPALPEGWRWVTLGELAEVVRGPVANSRRADDPHEVKVRSVRPAELRGERWAHERMSTVRLDARRAEATRLSPGDVLFVLSGQPDSLGFARVWEQDSSHRTYVPNHHVARVRMAGDTLHPRLLALYANGPGRSWLRHAARNTVGLASLGLDQLRQTPVPVPPLAEQGTLLASLEAWNSGLTSVTASAEEALAMADRLRDGCREQALAGRLPHGAAPSSENDVRLKGAVTVPPTTPARRPVNRPSEVELQAEHLWSSFPPLSNDGLTALEYGEQVTYLLFLKTAQELRRRPLNRVDVLRRDAWDELSLHEGTELIQHYGALLAELGERGGVVGRIFHKAQNRLRRPVHLQNLIQQVGERLPWWDERPEWRAPVFDAFLARCAQDHRTAAGQYFTHRELIDAIVACCRPTVEDMIVDPAAGTGGFLVRSFEHIARHLPPGVPPAQREKLAHGAIRGTELVDATARLATMNLFLHGVERLDGNRAAIEVRDSLAASPRRRATLVLTDPPMGQRRSVTSSTGASDLNGAEELALARPDFWEATSHQQLNFIQHVYTLLEIGGRAAVVVPDGVLFMKGAGERVRRQLLKQCDVHTLLRLPIGFSAGFSGVKLNVLFFEKAAARPDGSPATRHLWVYDARTGHTAVADSPGSALDAFVAAYRPGHPPETRAASPVFKPYSVDALLATPGANLDLYADLREEEPGEVSEPHLIAQQISERLEDAWRRFARLAKELTPPRDARTFRAG</sequence>
<comment type="caution">
    <text evidence="11">The sequence shown here is derived from an EMBL/GenBank/DDBJ whole genome shotgun (WGS) entry which is preliminary data.</text>
</comment>
<comment type="similarity">
    <text evidence="1">Belongs to the N(4)/N(6)-methyltransferase family.</text>
</comment>
<dbReference type="Gene3D" id="3.90.220.20">
    <property type="entry name" value="DNA methylase specificity domains"/>
    <property type="match status" value="2"/>
</dbReference>
<dbReference type="SUPFAM" id="SSF116734">
    <property type="entry name" value="DNA methylase specificity domain"/>
    <property type="match status" value="2"/>
</dbReference>
<evidence type="ECO:0000256" key="3">
    <source>
        <dbReference type="ARBA" id="ARBA00022603"/>
    </source>
</evidence>
<dbReference type="PANTHER" id="PTHR42933">
    <property type="entry name" value="SLR6095 PROTEIN"/>
    <property type="match status" value="1"/>
</dbReference>
<dbReference type="EMBL" id="BMTU01000002">
    <property type="protein sequence ID" value="GGQ67229.1"/>
    <property type="molecule type" value="Genomic_DNA"/>
</dbReference>
<feature type="region of interest" description="Disordered" evidence="9">
    <location>
        <begin position="208"/>
        <end position="227"/>
    </location>
</feature>
<dbReference type="SUPFAM" id="SSF53335">
    <property type="entry name" value="S-adenosyl-L-methionine-dependent methyltransferases"/>
    <property type="match status" value="1"/>
</dbReference>
<evidence type="ECO:0000313" key="11">
    <source>
        <dbReference type="EMBL" id="GGQ67229.1"/>
    </source>
</evidence>
<dbReference type="Gene3D" id="3.40.50.150">
    <property type="entry name" value="Vaccinia Virus protein VP39"/>
    <property type="match status" value="1"/>
</dbReference>
<organism evidence="11 12">
    <name type="scientific">Streptomyces pilosus</name>
    <dbReference type="NCBI Taxonomy" id="28893"/>
    <lineage>
        <taxon>Bacteria</taxon>
        <taxon>Bacillati</taxon>
        <taxon>Actinomycetota</taxon>
        <taxon>Actinomycetes</taxon>
        <taxon>Kitasatosporales</taxon>
        <taxon>Streptomycetaceae</taxon>
        <taxon>Streptomyces</taxon>
    </lineage>
</organism>
<dbReference type="InterPro" id="IPR044946">
    <property type="entry name" value="Restrct_endonuc_typeI_TRD_sf"/>
</dbReference>
<dbReference type="Proteomes" id="UP000656732">
    <property type="component" value="Unassembled WGS sequence"/>
</dbReference>
<dbReference type="GO" id="GO:0009307">
    <property type="term" value="P:DNA restriction-modification system"/>
    <property type="evidence" value="ECO:0007669"/>
    <property type="project" value="UniProtKB-KW"/>
</dbReference>
<evidence type="ECO:0000256" key="4">
    <source>
        <dbReference type="ARBA" id="ARBA00022679"/>
    </source>
</evidence>
<keyword evidence="12" id="KW-1185">Reference proteome</keyword>
<dbReference type="RefSeq" id="WP_189556178.1">
    <property type="nucleotide sequence ID" value="NZ_BMTU01000002.1"/>
</dbReference>
<proteinExistence type="inferred from homology"/>
<dbReference type="Pfam" id="PF02384">
    <property type="entry name" value="N6_Mtase"/>
    <property type="match status" value="1"/>
</dbReference>
<keyword evidence="4" id="KW-0808">Transferase</keyword>
<dbReference type="PRINTS" id="PR00507">
    <property type="entry name" value="N12N6MTFRASE"/>
</dbReference>
<dbReference type="EC" id="2.1.1.72" evidence="2"/>
<dbReference type="GO" id="GO:0032259">
    <property type="term" value="P:methylation"/>
    <property type="evidence" value="ECO:0007669"/>
    <property type="project" value="UniProtKB-KW"/>
</dbReference>
<dbReference type="Gene3D" id="1.20.1260.30">
    <property type="match status" value="1"/>
</dbReference>